<evidence type="ECO:0000256" key="1">
    <source>
        <dbReference type="SAM" id="MobiDB-lite"/>
    </source>
</evidence>
<gene>
    <name evidence="3" type="ORF">PHMEG_0006015</name>
</gene>
<dbReference type="Pfam" id="PF03732">
    <property type="entry name" value="Retrotrans_gag"/>
    <property type="match status" value="1"/>
</dbReference>
<feature type="compositionally biased region" description="Basic and acidic residues" evidence="1">
    <location>
        <begin position="361"/>
        <end position="386"/>
    </location>
</feature>
<keyword evidence="4" id="KW-1185">Reference proteome</keyword>
<accession>A0A225WPW8</accession>
<name>A0A225WPW8_9STRA</name>
<comment type="caution">
    <text evidence="3">The sequence shown here is derived from an EMBL/GenBank/DDBJ whole genome shotgun (WGS) entry which is preliminary data.</text>
</comment>
<dbReference type="InterPro" id="IPR005162">
    <property type="entry name" value="Retrotrans_gag_dom"/>
</dbReference>
<reference evidence="4" key="1">
    <citation type="submission" date="2017-03" db="EMBL/GenBank/DDBJ databases">
        <title>Phytopthora megakarya and P. palmivora, two closely related causual agents of cacao black pod achieved similar genome size and gene model numbers by different mechanisms.</title>
        <authorList>
            <person name="Ali S."/>
            <person name="Shao J."/>
            <person name="Larry D.J."/>
            <person name="Kronmiller B."/>
            <person name="Shen D."/>
            <person name="Strem M.D."/>
            <person name="Melnick R.L."/>
            <person name="Guiltinan M.J."/>
            <person name="Tyler B.M."/>
            <person name="Meinhardt L.W."/>
            <person name="Bailey B.A."/>
        </authorList>
    </citation>
    <scope>NUCLEOTIDE SEQUENCE [LARGE SCALE GENOMIC DNA]</scope>
    <source>
        <strain evidence="4">zdho120</strain>
    </source>
</reference>
<dbReference type="Proteomes" id="UP000198211">
    <property type="component" value="Unassembled WGS sequence"/>
</dbReference>
<feature type="region of interest" description="Disordered" evidence="1">
    <location>
        <begin position="131"/>
        <end position="153"/>
    </location>
</feature>
<dbReference type="EMBL" id="NBNE01000412">
    <property type="protein sequence ID" value="OWZ19686.1"/>
    <property type="molecule type" value="Genomic_DNA"/>
</dbReference>
<feature type="compositionally biased region" description="Basic and acidic residues" evidence="1">
    <location>
        <begin position="397"/>
        <end position="406"/>
    </location>
</feature>
<feature type="domain" description="Retrotransposon gag" evidence="2">
    <location>
        <begin position="234"/>
        <end position="305"/>
    </location>
</feature>
<feature type="region of interest" description="Disordered" evidence="1">
    <location>
        <begin position="359"/>
        <end position="412"/>
    </location>
</feature>
<dbReference type="AlphaFoldDB" id="A0A225WPW8"/>
<organism evidence="3 4">
    <name type="scientific">Phytophthora megakarya</name>
    <dbReference type="NCBI Taxonomy" id="4795"/>
    <lineage>
        <taxon>Eukaryota</taxon>
        <taxon>Sar</taxon>
        <taxon>Stramenopiles</taxon>
        <taxon>Oomycota</taxon>
        <taxon>Peronosporomycetes</taxon>
        <taxon>Peronosporales</taxon>
        <taxon>Peronosporaceae</taxon>
        <taxon>Phytophthora</taxon>
    </lineage>
</organism>
<protein>
    <recommendedName>
        <fullName evidence="2">Retrotransposon gag domain-containing protein</fullName>
    </recommendedName>
</protein>
<evidence type="ECO:0000259" key="2">
    <source>
        <dbReference type="Pfam" id="PF03732"/>
    </source>
</evidence>
<evidence type="ECO:0000313" key="4">
    <source>
        <dbReference type="Proteomes" id="UP000198211"/>
    </source>
</evidence>
<proteinExistence type="predicted"/>
<sequence length="510" mass="58432">MQMFGPTLVRQAVWMVLRGELIVPIKSSSTHQVALDIVTLLRAMGCEPQSFPSDAALEDWAPADAGTALRKLKKKLRRQVVVRQAFMPAEPSQILFPQTPVKANETVQEVCIGSPYMHDSHMETTWSVLSERPTSTGAKPSRQDRRYDLNEDSSYEGDDLLDVDCLEGDLTEEWARQIHELSARKAKNSTSRLEMASLETSNSSPAIEIRWLRIFIYEMKGTHTPSNDWCMTFELGLQDGALNFYRQLPRKTRHTWKLLSDAFIKYYCSKFDQSAKARYYSANREDKDHLCVYLNRFNGYARNVGVQFENGGRESMNHVEHFPDTCDDRGLEECLCHVRVKDIHDLDDIINDVLKRRDRKTKRETSVRRSHSHDNGRRRDSGRNEDSISVYRRGNHHRDDRRRDASPSRPRVTLADALSDLVIALNETSVGLNTSQSGQYDHGYETNEDSLGDEKTAMMTTTTPMRRRTNMNAARLQKGRLLGLTTVEPRVMVTSANDKNDTRDNRNGRQ</sequence>
<evidence type="ECO:0000313" key="3">
    <source>
        <dbReference type="EMBL" id="OWZ19686.1"/>
    </source>
</evidence>